<dbReference type="InterPro" id="IPR012961">
    <property type="entry name" value="Ski2/MTR4_C"/>
</dbReference>
<dbReference type="Pfam" id="PF13234">
    <property type="entry name" value="MTR4_beta-barrel"/>
    <property type="match status" value="1"/>
</dbReference>
<protein>
    <recommendedName>
        <fullName evidence="5">ATP-dependent RNA helicase Ski2/MTR4 C-terminal domain-containing protein</fullName>
    </recommendedName>
</protein>
<evidence type="ECO:0000256" key="1">
    <source>
        <dbReference type="ARBA" id="ARBA00022741"/>
    </source>
</evidence>
<proteinExistence type="predicted"/>
<dbReference type="GO" id="GO:0004386">
    <property type="term" value="F:helicase activity"/>
    <property type="evidence" value="ECO:0007669"/>
    <property type="project" value="UniProtKB-KW"/>
</dbReference>
<keyword evidence="1" id="KW-0547">Nucleotide-binding</keyword>
<dbReference type="GO" id="GO:0016787">
    <property type="term" value="F:hydrolase activity"/>
    <property type="evidence" value="ECO:0007669"/>
    <property type="project" value="UniProtKB-KW"/>
</dbReference>
<evidence type="ECO:0000313" key="6">
    <source>
        <dbReference type="EMBL" id="KAK9931579.1"/>
    </source>
</evidence>
<evidence type="ECO:0000256" key="3">
    <source>
        <dbReference type="ARBA" id="ARBA00022806"/>
    </source>
</evidence>
<evidence type="ECO:0000259" key="5">
    <source>
        <dbReference type="SMART" id="SM01142"/>
    </source>
</evidence>
<keyword evidence="3" id="KW-0347">Helicase</keyword>
<accession>A0AAW1X506</accession>
<dbReference type="Pfam" id="PF08148">
    <property type="entry name" value="DSHCT"/>
    <property type="match status" value="1"/>
</dbReference>
<name>A0AAW1X506_RUBAR</name>
<keyword evidence="2" id="KW-0378">Hydrolase</keyword>
<evidence type="ECO:0000256" key="2">
    <source>
        <dbReference type="ARBA" id="ARBA00022801"/>
    </source>
</evidence>
<keyword evidence="4" id="KW-0067">ATP-binding</keyword>
<dbReference type="GO" id="GO:0000460">
    <property type="term" value="P:maturation of 5.8S rRNA"/>
    <property type="evidence" value="ECO:0007669"/>
    <property type="project" value="TreeGrafter"/>
</dbReference>
<organism evidence="6 7">
    <name type="scientific">Rubus argutus</name>
    <name type="common">Southern blackberry</name>
    <dbReference type="NCBI Taxonomy" id="59490"/>
    <lineage>
        <taxon>Eukaryota</taxon>
        <taxon>Viridiplantae</taxon>
        <taxon>Streptophyta</taxon>
        <taxon>Embryophyta</taxon>
        <taxon>Tracheophyta</taxon>
        <taxon>Spermatophyta</taxon>
        <taxon>Magnoliopsida</taxon>
        <taxon>eudicotyledons</taxon>
        <taxon>Gunneridae</taxon>
        <taxon>Pentapetalae</taxon>
        <taxon>rosids</taxon>
        <taxon>fabids</taxon>
        <taxon>Rosales</taxon>
        <taxon>Rosaceae</taxon>
        <taxon>Rosoideae</taxon>
        <taxon>Rosoideae incertae sedis</taxon>
        <taxon>Rubus</taxon>
    </lineage>
</organism>
<dbReference type="InterPro" id="IPR050699">
    <property type="entry name" value="RNA-DNA_Helicase"/>
</dbReference>
<comment type="caution">
    <text evidence="6">The sequence shown here is derived from an EMBL/GenBank/DDBJ whole genome shotgun (WGS) entry which is preliminary data.</text>
</comment>
<reference evidence="6 7" key="1">
    <citation type="journal article" date="2023" name="G3 (Bethesda)">
        <title>A chromosome-length genome assembly and annotation of blackberry (Rubus argutus, cv. 'Hillquist').</title>
        <authorList>
            <person name="Bruna T."/>
            <person name="Aryal R."/>
            <person name="Dudchenko O."/>
            <person name="Sargent D.J."/>
            <person name="Mead D."/>
            <person name="Buti M."/>
            <person name="Cavallini A."/>
            <person name="Hytonen T."/>
            <person name="Andres J."/>
            <person name="Pham M."/>
            <person name="Weisz D."/>
            <person name="Mascagni F."/>
            <person name="Usai G."/>
            <person name="Natali L."/>
            <person name="Bassil N."/>
            <person name="Fernandez G.E."/>
            <person name="Lomsadze A."/>
            <person name="Armour M."/>
            <person name="Olukolu B."/>
            <person name="Poorten T."/>
            <person name="Britton C."/>
            <person name="Davik J."/>
            <person name="Ashrafi H."/>
            <person name="Aiden E.L."/>
            <person name="Borodovsky M."/>
            <person name="Worthington M."/>
        </authorList>
    </citation>
    <scope>NUCLEOTIDE SEQUENCE [LARGE SCALE GENOMIC DNA]</scope>
    <source>
        <strain evidence="6">PI 553951</strain>
    </source>
</reference>
<dbReference type="EMBL" id="JBEDUW010000004">
    <property type="protein sequence ID" value="KAK9931579.1"/>
    <property type="molecule type" value="Genomic_DNA"/>
</dbReference>
<dbReference type="InterPro" id="IPR025696">
    <property type="entry name" value="Beta-barrel_MTR4"/>
</dbReference>
<feature type="domain" description="ATP-dependent RNA helicase Ski2/MTR4 C-terminal" evidence="5">
    <location>
        <begin position="144"/>
        <end position="322"/>
    </location>
</feature>
<sequence length="322" mass="36720">MWFIKIFKVPVQLPLISALSKLRISVPSDLRPLEARQSILLAVQELGTRFPQGLPKLNPVKDMGIEDPEIVELVNQIEGLEEKLYAHPLHKSQDVHQIKCFQRKAEVNHEIQQLKSKMRESQLQKFRDELKNRSRVLKKLGHINAEGVVQLKGRAACLIDTGDELLVTELMFNGTFNDLDHHQIAALASCFIPGDRSNEQIQLRSELARPLQQLQESARRIAEIQNECKLDTDVDEYVESTARPFLMDVIYCWSKGASFADVIQMTEIFEGSIIRSARRLDEFLNQLRTAANAVGEVELEKKFEAASESLRRGIMFANSLYL</sequence>
<dbReference type="GO" id="GO:0005634">
    <property type="term" value="C:nucleus"/>
    <property type="evidence" value="ECO:0007669"/>
    <property type="project" value="TreeGrafter"/>
</dbReference>
<dbReference type="GO" id="GO:0005524">
    <property type="term" value="F:ATP binding"/>
    <property type="evidence" value="ECO:0007669"/>
    <property type="project" value="UniProtKB-KW"/>
</dbReference>
<dbReference type="PANTHER" id="PTHR12131:SF7">
    <property type="entry name" value="EXOSOME RNA HELICASE MTR4"/>
    <property type="match status" value="1"/>
</dbReference>
<dbReference type="Gene3D" id="2.40.30.300">
    <property type="match status" value="1"/>
</dbReference>
<dbReference type="PANTHER" id="PTHR12131">
    <property type="entry name" value="ATP-DEPENDENT RNA AND DNA HELICASE"/>
    <property type="match status" value="1"/>
</dbReference>
<dbReference type="FunFam" id="1.10.3380.30:FF:000006">
    <property type="entry name" value="DExH-box ATP-dependent RNA helicase DExH10"/>
    <property type="match status" value="1"/>
</dbReference>
<dbReference type="SMART" id="SM01142">
    <property type="entry name" value="DSHCT"/>
    <property type="match status" value="1"/>
</dbReference>
<evidence type="ECO:0000256" key="4">
    <source>
        <dbReference type="ARBA" id="ARBA00022840"/>
    </source>
</evidence>
<dbReference type="Proteomes" id="UP001457282">
    <property type="component" value="Unassembled WGS sequence"/>
</dbReference>
<dbReference type="Gene3D" id="1.10.3380.30">
    <property type="match status" value="1"/>
</dbReference>
<dbReference type="AlphaFoldDB" id="A0AAW1X506"/>
<keyword evidence="7" id="KW-1185">Reference proteome</keyword>
<gene>
    <name evidence="6" type="ORF">M0R45_018851</name>
</gene>
<evidence type="ECO:0000313" key="7">
    <source>
        <dbReference type="Proteomes" id="UP001457282"/>
    </source>
</evidence>